<feature type="site" description="Interaction with the cone snail toxin Con-ikot-ikot" evidence="16">
    <location>
        <position position="720"/>
    </location>
</feature>
<feature type="domain" description="Ionotropic glutamate receptor L-glutamate and glycine-binding" evidence="20">
    <location>
        <begin position="462"/>
        <end position="532"/>
    </location>
</feature>
<dbReference type="Gene3D" id="3.40.50.2300">
    <property type="match status" value="2"/>
</dbReference>
<feature type="site" description="Crucial to convey clamshell closure to channel opening" evidence="16">
    <location>
        <position position="692"/>
    </location>
</feature>
<evidence type="ECO:0000256" key="4">
    <source>
        <dbReference type="ARBA" id="ARBA00022692"/>
    </source>
</evidence>
<comment type="subcellular location">
    <subcellularLocation>
        <location evidence="14">Postsynaptic cell membrane</location>
        <topology evidence="14">Multi-pass membrane protein</topology>
    </subcellularLocation>
</comment>
<dbReference type="Gene3D" id="3.40.190.10">
    <property type="entry name" value="Periplasmic binding protein-like II"/>
    <property type="match status" value="1"/>
</dbReference>
<evidence type="ECO:0000256" key="1">
    <source>
        <dbReference type="ARBA" id="ARBA00008685"/>
    </source>
</evidence>
<evidence type="ECO:0000256" key="8">
    <source>
        <dbReference type="ARBA" id="ARBA00023136"/>
    </source>
</evidence>
<feature type="binding site" evidence="15">
    <location>
        <position position="715"/>
    </location>
    <ligand>
        <name>L-glutamate</name>
        <dbReference type="ChEBI" id="CHEBI:29985"/>
    </ligand>
</feature>
<evidence type="ECO:0000259" key="20">
    <source>
        <dbReference type="SMART" id="SM00918"/>
    </source>
</evidence>
<proteinExistence type="inferred from homology"/>
<keyword evidence="9 21" id="KW-0675">Receptor</keyword>
<dbReference type="InterPro" id="IPR019594">
    <property type="entry name" value="Glu/Gly-bd"/>
</dbReference>
<keyword evidence="6" id="KW-0770">Synapse</keyword>
<keyword evidence="11" id="KW-0628">Postsynaptic cell membrane</keyword>
<dbReference type="SUPFAM" id="SSF53850">
    <property type="entry name" value="Periplasmic binding protein-like II"/>
    <property type="match status" value="1"/>
</dbReference>
<evidence type="ECO:0000256" key="2">
    <source>
        <dbReference type="ARBA" id="ARBA00022448"/>
    </source>
</evidence>
<evidence type="ECO:0000256" key="5">
    <source>
        <dbReference type="ARBA" id="ARBA00022989"/>
    </source>
</evidence>
<keyword evidence="12" id="KW-1071">Ligand-gated ion channel</keyword>
<feature type="disulfide bond" evidence="17">
    <location>
        <begin position="775"/>
        <end position="830"/>
    </location>
</feature>
<keyword evidence="7" id="KW-0406">Ion transport</keyword>
<dbReference type="FunFam" id="3.40.190.10:FF:000061">
    <property type="entry name" value="Glutamate receptor, ionotropic kainate"/>
    <property type="match status" value="1"/>
</dbReference>
<dbReference type="SMART" id="SM00079">
    <property type="entry name" value="PBPe"/>
    <property type="match status" value="1"/>
</dbReference>
<dbReference type="InterPro" id="IPR001320">
    <property type="entry name" value="Iontro_rcpt_C"/>
</dbReference>
<evidence type="ECO:0000256" key="7">
    <source>
        <dbReference type="ARBA" id="ARBA00023065"/>
    </source>
</evidence>
<dbReference type="CDD" id="cd06382">
    <property type="entry name" value="PBP1_iGluR_Kainate"/>
    <property type="match status" value="1"/>
</dbReference>
<evidence type="ECO:0000256" key="18">
    <source>
        <dbReference type="SAM" id="Phobius"/>
    </source>
</evidence>
<feature type="transmembrane region" description="Helical" evidence="18">
    <location>
        <begin position="587"/>
        <end position="606"/>
    </location>
</feature>
<sequence>MDFDLIDRSKDGYNRRSAWHPFRGAHAYSLVWLLFGTVLSVTAALPPQIRIGGIFEDDQRGRAIETAFRFAVDQINSQGKILPQTLLSYHIHYVPRDNSFLATKRVCNLIRTGIAALFGPQDPMLSAHVQSICATLEIPHIAARWELDQADSTMRQSTINLYPSYSVLNVAFSDLVDHWKWHSMVILYEDQFGLVKLQSLLKTHSDSKHEVFIQQVHNQDYRGALMSIKELNIFNIVVDIADENLNKVLRGMLQLQMNDFRYHYIFTSFNMELFDLEDFRHNFVNMTAFRLIKREEAVFKDVAHAMARFRERTPLGPSSLLAFNETFALTTDAALMYDAVHVFAKSIAALSVSSDITFVNLNCDDPKDTPWPDGANVQNYLNTANVGGLTGQIQFRDGQRKDFELDVLRLAMDKSPEKIVQIGTWNPTNKTKISDLWITANDVAKGKNRNITLIVTTKLERPYLMEKDDKDNRTGNDRYEGFCVDLMEKIGAKAGFNYTFVLVHDNQYGVPVDEQAPIGPRAWTGIIGELLQKKADLAVAALTITYQREQVIDFTKPFMNLGLSILFKIPRAPPSLFSFMKPLSTEIWMYVLCAYALVSLELFVIARFSPYEWYNPHPCNVHHDIVENQFTLSNTLWFCIGTLMQQGSDVYPRAFSTRIVGGIWWFFTLIIISSYTANLAAFLTVERMVSPIDGAEDLARNKDGIHFGVVSGGSTYQFFKDARIKVYQDMFTWMTKNHHLSFVQSYDEGIERVAQGNYAFLMESTMIEYVAANNCNLTQIGGLLDSKGYGIGTPKGSIWRDKLSLIILDLQELGIITELKDKWWKGKSDCKKSDRKKENIANALNVDNFGGAFVVLSIGLAGGVVVSILEFIWNSRKNATVDRQSLCSEMAEELRFAVRCAVRVRNRPSAGSARNARRIIAPTCRRVWSSPDRKLKILRQRWHAGLQAQFVPLR</sequence>
<evidence type="ECO:0000313" key="22">
    <source>
        <dbReference type="Proteomes" id="UP000192578"/>
    </source>
</evidence>
<evidence type="ECO:0000256" key="6">
    <source>
        <dbReference type="ARBA" id="ARBA00023018"/>
    </source>
</evidence>
<keyword evidence="22" id="KW-1185">Reference proteome</keyword>
<feature type="binding site" evidence="15">
    <location>
        <position position="714"/>
    </location>
    <ligand>
        <name>L-glutamate</name>
        <dbReference type="ChEBI" id="CHEBI:29985"/>
    </ligand>
</feature>
<dbReference type="OrthoDB" id="5984008at2759"/>
<dbReference type="GO" id="GO:0015276">
    <property type="term" value="F:ligand-gated monoatomic ion channel activity"/>
    <property type="evidence" value="ECO:0007669"/>
    <property type="project" value="InterPro"/>
</dbReference>
<dbReference type="InterPro" id="IPR015683">
    <property type="entry name" value="Ionotropic_Glu_rcpt"/>
</dbReference>
<feature type="binding site" evidence="15">
    <location>
        <position position="548"/>
    </location>
    <ligand>
        <name>L-glutamate</name>
        <dbReference type="ChEBI" id="CHEBI:29985"/>
    </ligand>
</feature>
<evidence type="ECO:0000256" key="11">
    <source>
        <dbReference type="ARBA" id="ARBA00023257"/>
    </source>
</evidence>
<gene>
    <name evidence="21" type="ORF">BV898_04762</name>
</gene>
<dbReference type="Pfam" id="PF00060">
    <property type="entry name" value="Lig_chan"/>
    <property type="match status" value="1"/>
</dbReference>
<comment type="similarity">
    <text evidence="1">Belongs to the glutamate-gated ion channel (TC 1.A.10.1) family.</text>
</comment>
<keyword evidence="10" id="KW-0325">Glycoprotein</keyword>
<evidence type="ECO:0000256" key="3">
    <source>
        <dbReference type="ARBA" id="ARBA00022475"/>
    </source>
</evidence>
<dbReference type="Pfam" id="PF10613">
    <property type="entry name" value="Lig_chan-Glu_bd"/>
    <property type="match status" value="1"/>
</dbReference>
<evidence type="ECO:0000256" key="14">
    <source>
        <dbReference type="ARBA" id="ARBA00034104"/>
    </source>
</evidence>
<dbReference type="Gene3D" id="1.10.287.70">
    <property type="match status" value="1"/>
</dbReference>
<dbReference type="AlphaFoldDB" id="A0A1W0X1F2"/>
<name>A0A1W0X1F2_HYPEX</name>
<dbReference type="FunFam" id="3.40.190.10:FF:000178">
    <property type="entry name" value="Glutamate receptor subunit"/>
    <property type="match status" value="1"/>
</dbReference>
<dbReference type="SUPFAM" id="SSF53822">
    <property type="entry name" value="Periplasmic binding protein-like I"/>
    <property type="match status" value="1"/>
</dbReference>
<evidence type="ECO:0000256" key="13">
    <source>
        <dbReference type="ARBA" id="ARBA00023303"/>
    </source>
</evidence>
<dbReference type="PRINTS" id="PR00177">
    <property type="entry name" value="NMDARECEPTOR"/>
</dbReference>
<dbReference type="InterPro" id="IPR001508">
    <property type="entry name" value="Iono_Glu_rcpt_met"/>
</dbReference>
<keyword evidence="3" id="KW-1003">Cell membrane</keyword>
<dbReference type="Proteomes" id="UP000192578">
    <property type="component" value="Unassembled WGS sequence"/>
</dbReference>
<keyword evidence="5 18" id="KW-1133">Transmembrane helix</keyword>
<evidence type="ECO:0000256" key="17">
    <source>
        <dbReference type="PIRSR" id="PIRSR601508-3"/>
    </source>
</evidence>
<feature type="binding site" evidence="15">
    <location>
        <position position="763"/>
    </location>
    <ligand>
        <name>L-glutamate</name>
        <dbReference type="ChEBI" id="CHEBI:29985"/>
    </ligand>
</feature>
<dbReference type="GO" id="GO:0038023">
    <property type="term" value="F:signaling receptor activity"/>
    <property type="evidence" value="ECO:0007669"/>
    <property type="project" value="InterPro"/>
</dbReference>
<dbReference type="Pfam" id="PF01094">
    <property type="entry name" value="ANF_receptor"/>
    <property type="match status" value="1"/>
</dbReference>
<reference evidence="22" key="1">
    <citation type="submission" date="2017-01" db="EMBL/GenBank/DDBJ databases">
        <title>Comparative genomics of anhydrobiosis in the tardigrade Hypsibius dujardini.</title>
        <authorList>
            <person name="Yoshida Y."/>
            <person name="Koutsovoulos G."/>
            <person name="Laetsch D."/>
            <person name="Stevens L."/>
            <person name="Kumar S."/>
            <person name="Horikawa D."/>
            <person name="Ishino K."/>
            <person name="Komine S."/>
            <person name="Tomita M."/>
            <person name="Blaxter M."/>
            <person name="Arakawa K."/>
        </authorList>
    </citation>
    <scope>NUCLEOTIDE SEQUENCE [LARGE SCALE GENOMIC DNA]</scope>
    <source>
        <strain evidence="22">Z151</strain>
    </source>
</reference>
<feature type="domain" description="Ionotropic glutamate receptor C-terminal" evidence="19">
    <location>
        <begin position="452"/>
        <end position="826"/>
    </location>
</feature>
<keyword evidence="13" id="KW-0407">Ion channel</keyword>
<evidence type="ECO:0000256" key="9">
    <source>
        <dbReference type="ARBA" id="ARBA00023170"/>
    </source>
</evidence>
<keyword evidence="4 18" id="KW-0812">Transmembrane</keyword>
<accession>A0A1W0X1F2</accession>
<evidence type="ECO:0000256" key="12">
    <source>
        <dbReference type="ARBA" id="ARBA00023286"/>
    </source>
</evidence>
<dbReference type="SUPFAM" id="SSF81324">
    <property type="entry name" value="Voltage-gated potassium channels"/>
    <property type="match status" value="1"/>
</dbReference>
<dbReference type="FunFam" id="1.10.287.70:FF:000010">
    <property type="entry name" value="Putative glutamate receptor ionotropic kainate 1"/>
    <property type="match status" value="1"/>
</dbReference>
<comment type="caution">
    <text evidence="21">The sequence shown here is derived from an EMBL/GenBank/DDBJ whole genome shotgun (WGS) entry which is preliminary data.</text>
</comment>
<evidence type="ECO:0000256" key="15">
    <source>
        <dbReference type="PIRSR" id="PIRSR601508-1"/>
    </source>
</evidence>
<dbReference type="SMART" id="SM00918">
    <property type="entry name" value="Lig_chan-Glu_bd"/>
    <property type="match status" value="1"/>
</dbReference>
<feature type="binding site" evidence="15">
    <location>
        <position position="543"/>
    </location>
    <ligand>
        <name>L-glutamate</name>
        <dbReference type="ChEBI" id="CHEBI:29985"/>
    </ligand>
</feature>
<dbReference type="InterPro" id="IPR001828">
    <property type="entry name" value="ANF_lig-bd_rcpt"/>
</dbReference>
<feature type="transmembrane region" description="Helical" evidence="18">
    <location>
        <begin position="663"/>
        <end position="683"/>
    </location>
</feature>
<feature type="transmembrane region" description="Helical" evidence="18">
    <location>
        <begin position="849"/>
        <end position="873"/>
    </location>
</feature>
<dbReference type="GO" id="GO:0045211">
    <property type="term" value="C:postsynaptic membrane"/>
    <property type="evidence" value="ECO:0007669"/>
    <property type="project" value="UniProtKB-SubCell"/>
</dbReference>
<dbReference type="InterPro" id="IPR028082">
    <property type="entry name" value="Peripla_BP_I"/>
</dbReference>
<evidence type="ECO:0000256" key="10">
    <source>
        <dbReference type="ARBA" id="ARBA00023180"/>
    </source>
</evidence>
<evidence type="ECO:0000256" key="16">
    <source>
        <dbReference type="PIRSR" id="PIRSR601508-2"/>
    </source>
</evidence>
<keyword evidence="17" id="KW-1015">Disulfide bond</keyword>
<feature type="transmembrane region" description="Helical" evidence="18">
    <location>
        <begin position="25"/>
        <end position="45"/>
    </location>
</feature>
<keyword evidence="8 18" id="KW-0472">Membrane</keyword>
<protein>
    <submittedName>
        <fullName evidence="21">Glutamate receptor ionotropic, kainate 2</fullName>
    </submittedName>
</protein>
<dbReference type="EMBL" id="MTYJ01000024">
    <property type="protein sequence ID" value="OQV21276.1"/>
    <property type="molecule type" value="Genomic_DNA"/>
</dbReference>
<organism evidence="21 22">
    <name type="scientific">Hypsibius exemplaris</name>
    <name type="common">Freshwater tardigrade</name>
    <dbReference type="NCBI Taxonomy" id="2072580"/>
    <lineage>
        <taxon>Eukaryota</taxon>
        <taxon>Metazoa</taxon>
        <taxon>Ecdysozoa</taxon>
        <taxon>Tardigrada</taxon>
        <taxon>Eutardigrada</taxon>
        <taxon>Parachela</taxon>
        <taxon>Hypsibioidea</taxon>
        <taxon>Hypsibiidae</taxon>
        <taxon>Hypsibius</taxon>
    </lineage>
</organism>
<dbReference type="PANTHER" id="PTHR18966">
    <property type="entry name" value="IONOTROPIC GLUTAMATE RECEPTOR"/>
    <property type="match status" value="1"/>
</dbReference>
<evidence type="ECO:0000313" key="21">
    <source>
        <dbReference type="EMBL" id="OQV21276.1"/>
    </source>
</evidence>
<evidence type="ECO:0000259" key="19">
    <source>
        <dbReference type="SMART" id="SM00079"/>
    </source>
</evidence>
<keyword evidence="2" id="KW-0813">Transport</keyword>